<dbReference type="Pfam" id="PF00501">
    <property type="entry name" value="AMP-binding"/>
    <property type="match status" value="1"/>
</dbReference>
<dbReference type="Pfam" id="PF00550">
    <property type="entry name" value="PP-binding"/>
    <property type="match status" value="1"/>
</dbReference>
<protein>
    <recommendedName>
        <fullName evidence="3">Fatty acid synthase</fullName>
        <ecNumber evidence="2">2.3.1.85</ecNumber>
        <ecNumber evidence="1">3.1.2.14</ecNumber>
    </recommendedName>
</protein>
<dbReference type="InterPro" id="IPR042099">
    <property type="entry name" value="ANL_N_sf"/>
</dbReference>
<dbReference type="InterPro" id="IPR020807">
    <property type="entry name" value="PKS_DH"/>
</dbReference>
<dbReference type="InterPro" id="IPR023213">
    <property type="entry name" value="CAT-like_dom_sf"/>
</dbReference>
<dbReference type="Gene3D" id="3.30.70.3290">
    <property type="match status" value="1"/>
</dbReference>
<proteinExistence type="predicted"/>
<feature type="domain" description="PKS/mFAS DH" evidence="13">
    <location>
        <begin position="931"/>
        <end position="1223"/>
    </location>
</feature>
<dbReference type="PANTHER" id="PTHR43775">
    <property type="entry name" value="FATTY ACID SYNTHASE"/>
    <property type="match status" value="1"/>
</dbReference>
<dbReference type="InterPro" id="IPR013968">
    <property type="entry name" value="PKS_KR"/>
</dbReference>
<comment type="catalytic activity">
    <reaction evidence="8">
        <text>acetyl-CoA + n malonyl-CoA + 2n NADPH + 2n H(+) = a long-chain fatty acid + (n+1) CoA + n CO2 + 2n NADP(+).</text>
        <dbReference type="EC" id="2.3.1.85"/>
    </reaction>
</comment>
<evidence type="ECO:0000259" key="11">
    <source>
        <dbReference type="PROSITE" id="PS50075"/>
    </source>
</evidence>
<dbReference type="InterPro" id="IPR036736">
    <property type="entry name" value="ACP-like_sf"/>
</dbReference>
<dbReference type="Gene3D" id="3.40.50.1820">
    <property type="entry name" value="alpha/beta hydrolase"/>
    <property type="match status" value="1"/>
</dbReference>
<evidence type="ECO:0000256" key="8">
    <source>
        <dbReference type="ARBA" id="ARBA00044883"/>
    </source>
</evidence>
<feature type="region of interest" description="C-terminal hotdog fold" evidence="10">
    <location>
        <begin position="1074"/>
        <end position="1223"/>
    </location>
</feature>
<dbReference type="InterPro" id="IPR016036">
    <property type="entry name" value="Malonyl_transacylase_ACP-bd"/>
</dbReference>
<dbReference type="SMART" id="SM00827">
    <property type="entry name" value="PKS_AT"/>
    <property type="match status" value="1"/>
</dbReference>
<dbReference type="InterPro" id="IPR057326">
    <property type="entry name" value="KR_dom"/>
</dbReference>
<dbReference type="GO" id="GO:0004312">
    <property type="term" value="F:fatty acid synthase activity"/>
    <property type="evidence" value="ECO:0007669"/>
    <property type="project" value="UniProtKB-EC"/>
</dbReference>
<dbReference type="SUPFAM" id="SSF51735">
    <property type="entry name" value="NAD(P)-binding Rossmann-fold domains"/>
    <property type="match status" value="2"/>
</dbReference>
<dbReference type="Pfam" id="PF00109">
    <property type="entry name" value="ketoacyl-synt"/>
    <property type="match status" value="1"/>
</dbReference>
<dbReference type="InterPro" id="IPR001242">
    <property type="entry name" value="Condensation_dom"/>
</dbReference>
<dbReference type="InterPro" id="IPR014030">
    <property type="entry name" value="Ketoacyl_synth_N"/>
</dbReference>
<feature type="active site" description="Proton acceptor; for dehydratase activity" evidence="10">
    <location>
        <position position="967"/>
    </location>
</feature>
<keyword evidence="6" id="KW-0808">Transferase</keyword>
<feature type="domain" description="Ketosynthase family 3 (KS3)" evidence="12">
    <location>
        <begin position="2"/>
        <end position="427"/>
    </location>
</feature>
<evidence type="ECO:0000259" key="12">
    <source>
        <dbReference type="PROSITE" id="PS52004"/>
    </source>
</evidence>
<dbReference type="EC" id="2.3.1.85" evidence="2"/>
<evidence type="ECO:0000256" key="6">
    <source>
        <dbReference type="ARBA" id="ARBA00022679"/>
    </source>
</evidence>
<evidence type="ECO:0000313" key="15">
    <source>
        <dbReference type="RefSeq" id="XP_019618743.1"/>
    </source>
</evidence>
<dbReference type="Gene3D" id="3.90.180.10">
    <property type="entry name" value="Medium-chain alcohol dehydrogenases, catalytic domain"/>
    <property type="match status" value="1"/>
</dbReference>
<keyword evidence="5" id="KW-0597">Phosphoprotein</keyword>
<evidence type="ECO:0000256" key="2">
    <source>
        <dbReference type="ARBA" id="ARBA00012873"/>
    </source>
</evidence>
<name>A0A6P4Y2N9_BRABE</name>
<dbReference type="CDD" id="cd05274">
    <property type="entry name" value="KR_FAS_SDR_x"/>
    <property type="match status" value="1"/>
</dbReference>
<feature type="domain" description="Carrier" evidence="11">
    <location>
        <begin position="2084"/>
        <end position="2160"/>
    </location>
</feature>
<dbReference type="Pfam" id="PF00975">
    <property type="entry name" value="Thioesterase"/>
    <property type="match status" value="1"/>
</dbReference>
<dbReference type="InterPro" id="IPR001227">
    <property type="entry name" value="Ac_transferase_dom_sf"/>
</dbReference>
<dbReference type="InterPro" id="IPR016035">
    <property type="entry name" value="Acyl_Trfase/lysoPLipase"/>
</dbReference>
<dbReference type="Gene3D" id="3.40.47.10">
    <property type="match status" value="1"/>
</dbReference>
<reference evidence="15" key="1">
    <citation type="submission" date="2025-08" db="UniProtKB">
        <authorList>
            <consortium name="RefSeq"/>
        </authorList>
    </citation>
    <scope>IDENTIFICATION</scope>
    <source>
        <tissue evidence="15">Gonad</tissue>
    </source>
</reference>
<accession>A0A6P4Y2N9</accession>
<keyword evidence="14" id="KW-1185">Reference proteome</keyword>
<dbReference type="PROSITE" id="PS00012">
    <property type="entry name" value="PHOSPHOPANTETHEINE"/>
    <property type="match status" value="1"/>
</dbReference>
<dbReference type="SUPFAM" id="SSF52151">
    <property type="entry name" value="FabD/lysophospholipase-like"/>
    <property type="match status" value="1"/>
</dbReference>
<dbReference type="Gene3D" id="3.40.50.12780">
    <property type="entry name" value="N-terminal domain of ligase-like"/>
    <property type="match status" value="1"/>
</dbReference>
<dbReference type="GeneID" id="109465755"/>
<dbReference type="InterPro" id="IPR000873">
    <property type="entry name" value="AMP-dep_synth/lig_dom"/>
</dbReference>
<keyword evidence="4" id="KW-0596">Phosphopantetheine</keyword>
<dbReference type="Gene3D" id="1.10.1200.10">
    <property type="entry name" value="ACP-like"/>
    <property type="match status" value="1"/>
</dbReference>
<dbReference type="SMART" id="SM00825">
    <property type="entry name" value="PKS_KS"/>
    <property type="match status" value="1"/>
</dbReference>
<dbReference type="Pfam" id="PF00698">
    <property type="entry name" value="Acyl_transf_1"/>
    <property type="match status" value="1"/>
</dbReference>
<dbReference type="RefSeq" id="XP_019618743.1">
    <property type="nucleotide sequence ID" value="XM_019763184.1"/>
</dbReference>
<dbReference type="SMART" id="SM00823">
    <property type="entry name" value="PKS_PP"/>
    <property type="match status" value="1"/>
</dbReference>
<evidence type="ECO:0000313" key="14">
    <source>
        <dbReference type="Proteomes" id="UP000515135"/>
    </source>
</evidence>
<evidence type="ECO:0000256" key="4">
    <source>
        <dbReference type="ARBA" id="ARBA00022450"/>
    </source>
</evidence>
<dbReference type="InterPro" id="IPR049900">
    <property type="entry name" value="PKS_mFAS_DH"/>
</dbReference>
<dbReference type="Pfam" id="PF14765">
    <property type="entry name" value="PS-DH"/>
    <property type="match status" value="1"/>
</dbReference>
<dbReference type="InterPro" id="IPR049551">
    <property type="entry name" value="PKS_DH_C"/>
</dbReference>
<dbReference type="PROSITE" id="PS52019">
    <property type="entry name" value="PKS_MFAS_DH"/>
    <property type="match status" value="1"/>
</dbReference>
<dbReference type="GO" id="GO:0004315">
    <property type="term" value="F:3-oxoacyl-[acyl-carrier-protein] synthase activity"/>
    <property type="evidence" value="ECO:0007669"/>
    <property type="project" value="InterPro"/>
</dbReference>
<dbReference type="SMART" id="SM00233">
    <property type="entry name" value="PH"/>
    <property type="match status" value="1"/>
</dbReference>
<dbReference type="EC" id="3.1.2.14" evidence="1"/>
<dbReference type="InterPro" id="IPR020806">
    <property type="entry name" value="PKS_PP-bd"/>
</dbReference>
<dbReference type="OrthoDB" id="329835at2759"/>
<evidence type="ECO:0000256" key="10">
    <source>
        <dbReference type="PROSITE-ProRule" id="PRU01363"/>
    </source>
</evidence>
<dbReference type="CDD" id="cd00833">
    <property type="entry name" value="PKS"/>
    <property type="match status" value="1"/>
</dbReference>
<dbReference type="InterPro" id="IPR050091">
    <property type="entry name" value="PKS_NRPS_Biosynth_Enz"/>
</dbReference>
<dbReference type="Pfam" id="PF16197">
    <property type="entry name" value="KAsynt_C_assoc"/>
    <property type="match status" value="1"/>
</dbReference>
<dbReference type="GO" id="GO:0044550">
    <property type="term" value="P:secondary metabolite biosynthetic process"/>
    <property type="evidence" value="ECO:0007669"/>
    <property type="project" value="UniProtKB-ARBA"/>
</dbReference>
<dbReference type="PROSITE" id="PS52004">
    <property type="entry name" value="KS3_2"/>
    <property type="match status" value="1"/>
</dbReference>
<dbReference type="InterPro" id="IPR042104">
    <property type="entry name" value="PKS_dehydratase_sf"/>
</dbReference>
<dbReference type="InterPro" id="IPR009081">
    <property type="entry name" value="PP-bd_ACP"/>
</dbReference>
<dbReference type="Pfam" id="PF02801">
    <property type="entry name" value="Ketoacyl-synt_C"/>
    <property type="match status" value="1"/>
</dbReference>
<dbReference type="Gene3D" id="3.30.559.10">
    <property type="entry name" value="Chloramphenicol acetyltransferase-like domain"/>
    <property type="match status" value="1"/>
</dbReference>
<feature type="region of interest" description="N-terminal hotdog fold" evidence="10">
    <location>
        <begin position="931"/>
        <end position="1058"/>
    </location>
</feature>
<dbReference type="InterPro" id="IPR032821">
    <property type="entry name" value="PKS_assoc"/>
</dbReference>
<dbReference type="InterPro" id="IPR018201">
    <property type="entry name" value="Ketoacyl_synth_AS"/>
</dbReference>
<dbReference type="SUPFAM" id="SSF56801">
    <property type="entry name" value="Acetyl-CoA synthetase-like"/>
    <property type="match status" value="1"/>
</dbReference>
<dbReference type="Pfam" id="PF00668">
    <property type="entry name" value="Condensation"/>
    <property type="match status" value="1"/>
</dbReference>
<evidence type="ECO:0000256" key="7">
    <source>
        <dbReference type="ARBA" id="ARBA00022737"/>
    </source>
</evidence>
<dbReference type="SUPFAM" id="SSF53901">
    <property type="entry name" value="Thiolase-like"/>
    <property type="match status" value="1"/>
</dbReference>
<dbReference type="KEGG" id="bbel:109465755"/>
<dbReference type="GO" id="GO:0004314">
    <property type="term" value="F:[acyl-carrier-protein] S-malonyltransferase activity"/>
    <property type="evidence" value="ECO:0007669"/>
    <property type="project" value="UniProtKB-EC"/>
</dbReference>
<dbReference type="InterPro" id="IPR036291">
    <property type="entry name" value="NAD(P)-bd_dom_sf"/>
</dbReference>
<dbReference type="SUPFAM" id="SSF47336">
    <property type="entry name" value="ACP-like"/>
    <property type="match status" value="1"/>
</dbReference>
<dbReference type="Gene3D" id="3.10.129.110">
    <property type="entry name" value="Polyketide synthase dehydratase"/>
    <property type="match status" value="1"/>
</dbReference>
<dbReference type="InterPro" id="IPR014043">
    <property type="entry name" value="Acyl_transferase_dom"/>
</dbReference>
<comment type="catalytic activity">
    <reaction evidence="9">
        <text>holo-[ACP] + malonyl-CoA = malonyl-[ACP] + CoA</text>
        <dbReference type="Rhea" id="RHEA:41792"/>
        <dbReference type="Rhea" id="RHEA-COMP:9623"/>
        <dbReference type="Rhea" id="RHEA-COMP:9685"/>
        <dbReference type="ChEBI" id="CHEBI:57287"/>
        <dbReference type="ChEBI" id="CHEBI:57384"/>
        <dbReference type="ChEBI" id="CHEBI:64479"/>
        <dbReference type="ChEBI" id="CHEBI:78449"/>
        <dbReference type="EC" id="2.3.1.39"/>
    </reaction>
    <physiologicalReaction direction="left-to-right" evidence="9">
        <dbReference type="Rhea" id="RHEA:41793"/>
    </physiologicalReaction>
</comment>
<evidence type="ECO:0000256" key="9">
    <source>
        <dbReference type="ARBA" id="ARBA00048404"/>
    </source>
</evidence>
<dbReference type="PROSITE" id="PS50075">
    <property type="entry name" value="CARRIER"/>
    <property type="match status" value="1"/>
</dbReference>
<evidence type="ECO:0000256" key="5">
    <source>
        <dbReference type="ARBA" id="ARBA00022553"/>
    </source>
</evidence>
<dbReference type="InterPro" id="IPR016039">
    <property type="entry name" value="Thiolase-like"/>
</dbReference>
<feature type="active site" description="Proton donor; for dehydratase activity" evidence="10">
    <location>
        <position position="1137"/>
    </location>
</feature>
<dbReference type="SUPFAM" id="SSF55048">
    <property type="entry name" value="Probable ACP-binding domain of malonyl-CoA ACP transacylase"/>
    <property type="match status" value="1"/>
</dbReference>
<dbReference type="SMART" id="SM00822">
    <property type="entry name" value="PKS_KR"/>
    <property type="match status" value="1"/>
</dbReference>
<gene>
    <name evidence="15" type="primary">LOC109465755</name>
</gene>
<dbReference type="InterPro" id="IPR006162">
    <property type="entry name" value="Ppantetheine_attach_site"/>
</dbReference>
<dbReference type="SUPFAM" id="SSF53474">
    <property type="entry name" value="alpha/beta-Hydrolases"/>
    <property type="match status" value="1"/>
</dbReference>
<evidence type="ECO:0000256" key="3">
    <source>
        <dbReference type="ARBA" id="ARBA00018769"/>
    </source>
</evidence>
<dbReference type="Gene3D" id="3.40.50.720">
    <property type="entry name" value="NAD(P)-binding Rossmann-like Domain"/>
    <property type="match status" value="3"/>
</dbReference>
<dbReference type="GO" id="GO:0031177">
    <property type="term" value="F:phosphopantetheine binding"/>
    <property type="evidence" value="ECO:0007669"/>
    <property type="project" value="InterPro"/>
</dbReference>
<dbReference type="Proteomes" id="UP000515135">
    <property type="component" value="Unplaced"/>
</dbReference>
<dbReference type="InterPro" id="IPR020841">
    <property type="entry name" value="PKS_Beta-ketoAc_synthase_dom"/>
</dbReference>
<dbReference type="FunFam" id="3.40.47.10:FF:000019">
    <property type="entry name" value="Polyketide synthase type I"/>
    <property type="match status" value="1"/>
</dbReference>
<dbReference type="Gene3D" id="3.30.559.30">
    <property type="entry name" value="Nonribosomal peptide synthetase, condensation domain"/>
    <property type="match status" value="1"/>
</dbReference>
<dbReference type="UniPathway" id="UPA00094"/>
<evidence type="ECO:0000259" key="13">
    <source>
        <dbReference type="PROSITE" id="PS52019"/>
    </source>
</evidence>
<dbReference type="GO" id="GO:0016297">
    <property type="term" value="F:fatty acyl-[ACP] hydrolase activity"/>
    <property type="evidence" value="ECO:0007669"/>
    <property type="project" value="UniProtKB-EC"/>
</dbReference>
<dbReference type="InterPro" id="IPR029058">
    <property type="entry name" value="AB_hydrolase_fold"/>
</dbReference>
<dbReference type="GO" id="GO:0006633">
    <property type="term" value="P:fatty acid biosynthetic process"/>
    <property type="evidence" value="ECO:0007669"/>
    <property type="project" value="UniProtKB-UniPathway"/>
</dbReference>
<dbReference type="PROSITE" id="PS00606">
    <property type="entry name" value="KS3_1"/>
    <property type="match status" value="1"/>
</dbReference>
<dbReference type="PANTHER" id="PTHR43775:SF37">
    <property type="entry name" value="SI:DKEY-61P9.11"/>
    <property type="match status" value="1"/>
</dbReference>
<sequence length="3501" mass="386911">MEGKVAIVGIGCRYPGGVNTPGDFWSMLAEGRDCTIPPPDDRFDASFFWHPNRTPGKLYNRCGGYLQCNVFEFDRQFFKIPPDEANHLDPQIQLLLEVTWEALENAGIPPRSIRGSNTGVYVGVTSSEYLMMTVNPFSNISQYTNSGTNSCMVANRISYEFDLHGPSFSVDTACSSSLYSIHLATEAIRKGDCSMAIAGGVNLMLLPGTTVGFCQAGMLSPDGKCKSFDASADGYCRSEGAGVVVLKPLSRALADGDRVYAVIRGGSLTNDGRTPGIANPSYDAQLDLVEKACAAAKVHPHKIQYVEAHGTGTKVGDRTEANALGQILGRGRTKEDLPLYIGSVKSNFGHTEGAAGVAGIIKLALMINNAQIPRVVHFSSPNPDIHFDVLNIKVPSTLLPWEGGDTRLGGCSSFGFGGANAHLILEESPSYNLHPAIADSDRAMQSQLGEGIGHDSKTIMVLSGNTKAALKEQVEHWISFITDTIAFNEDRFQQSLYTAANRYQHHVERLAVVVNGPEDAVQKLNLLKKDEKVKTAVDGKVPDGAERGKMAFVFSGMGTQWWGMARTLAREDPVFRNVIQRFEDVLRTLGADWSIVDMLMRETDPDKINRTDIAQPCICAVQIGLVELLKQYDVIPDAIVGHSVGEVAAAHAAGLLSFEDAVRVIYHRGKELSKTSGHGKMLAVLHPIREIEELLEKDENKNTINVAATNSPNQIVLSGDVNAVDGFHNKLKDNDIKGVLLKVNNAFHSYQQEQVMDDILTKLSILSASNRKTEAQIPMISTVTNKWLSPEITNTAHYWWTNIRQQVRFMQSVQVLLQEGYNTFVEIGAHPALGPALRDIFSTVNSRSTRQNIIPTLLRPRDTSSAADDLEHVLIATGTLHVKGYPINFSPVFEEKHRRVHDVPAYPWQRVICNAGTDASSSRYKFPPRVHPLLGQAQETTEGTNSQKAKVWCSNFTEESLPWLKHHILDGNVVVPAAAYMETALAAASEIYGDQNPLLLTNLQFKRFMFAPTSEAVIKSTLQHRSASEKHFGLYSKDASGSWILHATAEVHKGDLTQPVGGTSLLTDVAERCSKTISNEEIYEAAKEAGFHLGSSFHCVTSCTTSESYEEALVTAEAPEEISREFERYIYHPAFMDTFLHTFACLSLLNDKYTGKTPSKRVPFSMKSLCMFDKMPPKTCLHFRISKKGERRVVDITVTDTSGQVICEVEELMFEDIEAGSSSGVKLWNLQWEPIVQEENEDQAPTYKHVLILHENESFSSSVSSALQDNLGCVVDMTNHNVLSENEGSNEVQHDTAQEYQDLDHIIVLCDSERHEQMEDSEKHALKSFKCLSTFKRFSQGEHPPALWIVTRGSSSVQKQDIVSPSLASASSLCLSISQEYPQFKVKAVDLTPHQSFTDAAVELLTVLQSNPRENEIAARSDSSSGHQQVQLYARRLSTMKPDQILTTCSPEESWVFDPKQRQNGKKLCKAQASLHTPTPVEATVKLEAFVVSPFADMVERYDDMTKDTHIICGTAHHIPKEIGVKEGSRVMGVIMGCITPQMNIEMRQLVPVPSALSWNDAVARIREFLPAFSFFQKIQTVREEDTVVVFLPDEDSKEAMAYGSLALHQKARVHVVTDSVQSVNIEQNLGCSTASCPSTSAVSITTYGKMDEDIPDKHASVVFLPKGGRAGDVLLQAARKLRDYGTLVNLGSSTIIMDQLPKNIKYISVDPFSSCAAGESSRLAIANDIQHLLSEFDQSHGTLSSLTPSTQTTMELSVLSRALHQQQKGLKIPDIVTVDDSEVQLGLDIKQSQFKATNKATYVVTGGLKGFGLALLEWLAKSGASHLVVLARSEPNEEAKLKMEELSTNSVDVKVVKTDVTNKKAVENALILVRDTMPAIEGIFHCAAVYADKLIDQTTQDDWERVMLPKAVGAVILHDVTKTLGIELKHFVLISSVVALFGNTGQVGYCAANSTLIALGQARRQEGLPATVASFGVINTVGFAERSGLVKMWEKMGVQSISPHGALEILGCMMENEYPHFGITANFDIRKYCSTHKSMVLQHLQAPDTSFSRFTSLVPSDVLSGSVSLSDKVLASTRENGLSIIQGELIAYICQQLGIEDPTEITDETSPVSLGLDSLLSVDMSNEIADKFEVTVTSVELLSDKMTVKMLSESIFEKMINLAGNEGTATGPEVPAEDSSWLHFFGKLQDPTLTLVCFPANGGGPSLFYQWGDHFAKHNIEVVAATLPGWESRERESPISSLQQIVGVLGAQIMETMMDGNMVAFYGHSMGALIAFEVAHLLHVKGSVCPSHLFVGGWYAPSLPYPHPQELRVSPLLFDPSTGTQQIMEEAKTFSFLPEAVINNPTRLRRLLPCIQAGIAMCKSYICKHDEPLPCNVVAFGGLDDPFISPDLLDKWELVASNESASTQAFRKCIVPGGHFFISTSRQDVLNRMTSVLQEDGVIVQPPSKSDPPKEVDIQTSPTSTMVSTALSPVKSTPIIHKAAAYLQYQIRHPTVYTKNLYIMFRTQNIPVDIDSWRFVFLQLMDRHETLRSTYHVSSDVQQPSGTEARYYHEIEGATDIEVLTGYQQNEAEEEVYKRTKVPFQLDREYPARCIVAPTGNRSAVIGLVLHHISTDTTSLNILFKEFGEIMRAHFKRKTLQQPMATLTYCDFIHYYYNYLRQNQQKLQDFWRAALPTAVPSINLPFAKPRPPVFRPEGGSLEVNLPKELVHSLVEYAKTIRTTVYSIMATTYQLLLHIYTKHDDIVIACPFDMRMLAPQFSNVHGLFQHSLPFSASFKDKEQSYQQTVLQSSRKLQECKKHGMYPIDEIMKLVSYEKHPTMDPIMQHIVVQNDQTGLNKMFNGSAGKRITLLKSGYHDYANDFVLHLFQDTNSKSVSCSIRYAKALFDEEVAQCIVDDYVTLLSTCLKNPDLSLSKIHNAVEMTALNCKPETVPYKSSELLVNGRPMAEETIHGHFHVQATRTPAAHAVSFKGAQVSYRTLDEQSDHLASVLTDMKSSKNSKDDVVAVYMAENRYVAQVLLGTWKAGLAVCPLPLNSTEDIISGLTTKCHIVAIVTDQITATTNLFPSQMHKRIVNIDKVWEETRNSHSATPCPFQVSKYAFVMTTGRTHERLVRGTHAGLLNRLKSTWQHFPHQTNDICCLKSPLTGRVDAMLELFGPLLQGVPVVIIPMALLFHPAQLLKCISDHKITRLSGVHQRFWNALLQELVSTPTRKEWNRLPLRYIFTDARSTKSGTLSELSRAFPHATIVSTYSTLEVYSGGLTSKGSEPTPIGDDTVTMRPMDSTKVIVLGRSGSGQGTLCISVPELSDNVKEFTGQTILKDGIPYYITERQVSLTPSGMVRLSAECENGDSKEGSSTSSSLEFPQQLINGFCDKDSNPDGPYTLDYELLQMLQKGTMVKKMTSTGWTHKKRLQLVVGNESAANLLWGSNSKTRQIPVSSISSIQLSTVEGKPSLRLVTEERDFTFIFSSNKDMESWRHALWTLVSTAAGGDSEGEDTYL</sequence>
<dbReference type="Pfam" id="PF08659">
    <property type="entry name" value="KR"/>
    <property type="match status" value="1"/>
</dbReference>
<dbReference type="Pfam" id="PF21089">
    <property type="entry name" value="PKS_DH_N"/>
    <property type="match status" value="1"/>
</dbReference>
<evidence type="ECO:0000256" key="1">
    <source>
        <dbReference type="ARBA" id="ARBA00012480"/>
    </source>
</evidence>
<dbReference type="InterPro" id="IPR001031">
    <property type="entry name" value="Thioesterase"/>
</dbReference>
<dbReference type="InterPro" id="IPR001849">
    <property type="entry name" value="PH_domain"/>
</dbReference>
<organism evidence="14 15">
    <name type="scientific">Branchiostoma belcheri</name>
    <name type="common">Amphioxus</name>
    <dbReference type="NCBI Taxonomy" id="7741"/>
    <lineage>
        <taxon>Eukaryota</taxon>
        <taxon>Metazoa</taxon>
        <taxon>Chordata</taxon>
        <taxon>Cephalochordata</taxon>
        <taxon>Leptocardii</taxon>
        <taxon>Amphioxiformes</taxon>
        <taxon>Branchiostomatidae</taxon>
        <taxon>Branchiostoma</taxon>
    </lineage>
</organism>
<keyword evidence="7" id="KW-0677">Repeat</keyword>
<dbReference type="SMART" id="SM00826">
    <property type="entry name" value="PKS_DH"/>
    <property type="match status" value="1"/>
</dbReference>
<dbReference type="Gene3D" id="3.40.366.10">
    <property type="entry name" value="Malonyl-Coenzyme A Acyl Carrier Protein, domain 2"/>
    <property type="match status" value="1"/>
</dbReference>
<dbReference type="InterPro" id="IPR049552">
    <property type="entry name" value="PKS_DH_N"/>
</dbReference>
<dbReference type="SUPFAM" id="SSF52777">
    <property type="entry name" value="CoA-dependent acyltransferases"/>
    <property type="match status" value="2"/>
</dbReference>
<dbReference type="InterPro" id="IPR014031">
    <property type="entry name" value="Ketoacyl_synth_C"/>
</dbReference>